<proteinExistence type="predicted"/>
<gene>
    <name evidence="1" type="ORF">AK812_SmicGene48034</name>
</gene>
<dbReference type="OrthoDB" id="411691at2759"/>
<evidence type="ECO:0000313" key="2">
    <source>
        <dbReference type="Proteomes" id="UP000186817"/>
    </source>
</evidence>
<keyword evidence="2" id="KW-1185">Reference proteome</keyword>
<name>A0A1Q9BQH0_SYMMI</name>
<comment type="caution">
    <text evidence="1">The sequence shown here is derived from an EMBL/GenBank/DDBJ whole genome shotgun (WGS) entry which is preliminary data.</text>
</comment>
<organism evidence="1 2">
    <name type="scientific">Symbiodinium microadriaticum</name>
    <name type="common">Dinoflagellate</name>
    <name type="synonym">Zooxanthella microadriatica</name>
    <dbReference type="NCBI Taxonomy" id="2951"/>
    <lineage>
        <taxon>Eukaryota</taxon>
        <taxon>Sar</taxon>
        <taxon>Alveolata</taxon>
        <taxon>Dinophyceae</taxon>
        <taxon>Suessiales</taxon>
        <taxon>Symbiodiniaceae</taxon>
        <taxon>Symbiodinium</taxon>
    </lineage>
</organism>
<sequence length="237" mass="26420">MVLRVVMRRNPVEQDLLRDHLDACLVTLYELGSYQLYLTSAPASSAGLLLTESARVPSLNDVQSQILQTLELEWATVLSMESRTSSAELLHKLCPHVLWQVYRETLVGLEAEQFKLTQAVRDLVVAYYPRLSFSANVEEQFASMQDAVRRGSKGGTAGITNLSTVGIKALYSKLLDGPDQATSVKLQDSDWEGTTVRGLKQKLFQPETFTGRVLPVITNFGYTYTFATKHIDFNSPV</sequence>
<accession>A0A1Q9BQH0</accession>
<protein>
    <submittedName>
        <fullName evidence="1">Uncharacterized protein</fullName>
    </submittedName>
</protein>
<dbReference type="Proteomes" id="UP000186817">
    <property type="component" value="Unassembled WGS sequence"/>
</dbReference>
<evidence type="ECO:0000313" key="1">
    <source>
        <dbReference type="EMBL" id="OLP72915.1"/>
    </source>
</evidence>
<dbReference type="EMBL" id="LSRX01006926">
    <property type="protein sequence ID" value="OLP72915.1"/>
    <property type="molecule type" value="Genomic_DNA"/>
</dbReference>
<dbReference type="AlphaFoldDB" id="A0A1Q9BQH0"/>
<reference evidence="1 2" key="1">
    <citation type="submission" date="2016-02" db="EMBL/GenBank/DDBJ databases">
        <title>Genome analysis of coral dinoflagellate symbionts highlights evolutionary adaptations to a symbiotic lifestyle.</title>
        <authorList>
            <person name="Aranda M."/>
            <person name="Li Y."/>
            <person name="Liew Y.J."/>
            <person name="Baumgarten S."/>
            <person name="Simakov O."/>
            <person name="Wilson M."/>
            <person name="Piel J."/>
            <person name="Ashoor H."/>
            <person name="Bougouffa S."/>
            <person name="Bajic V.B."/>
            <person name="Ryu T."/>
            <person name="Ravasi T."/>
            <person name="Bayer T."/>
            <person name="Micklem G."/>
            <person name="Kim H."/>
            <person name="Bhak J."/>
            <person name="Lajeunesse T.C."/>
            <person name="Voolstra C.R."/>
        </authorList>
    </citation>
    <scope>NUCLEOTIDE SEQUENCE [LARGE SCALE GENOMIC DNA]</scope>
    <source>
        <strain evidence="1 2">CCMP2467</strain>
    </source>
</reference>